<organism evidence="2 3">
    <name type="scientific">Rhodococcus tukisamuensis</name>
    <dbReference type="NCBI Taxonomy" id="168276"/>
    <lineage>
        <taxon>Bacteria</taxon>
        <taxon>Bacillati</taxon>
        <taxon>Actinomycetota</taxon>
        <taxon>Actinomycetes</taxon>
        <taxon>Mycobacteriales</taxon>
        <taxon>Nocardiaceae</taxon>
        <taxon>Rhodococcus</taxon>
    </lineage>
</organism>
<reference evidence="2 3" key="1">
    <citation type="submission" date="2016-10" db="EMBL/GenBank/DDBJ databases">
        <authorList>
            <person name="de Groot N.N."/>
        </authorList>
    </citation>
    <scope>NUCLEOTIDE SEQUENCE [LARGE SCALE GENOMIC DNA]</scope>
    <source>
        <strain evidence="2 3">JCM 11308</strain>
    </source>
</reference>
<evidence type="ECO:0000313" key="3">
    <source>
        <dbReference type="Proteomes" id="UP000199417"/>
    </source>
</evidence>
<evidence type="ECO:0000256" key="1">
    <source>
        <dbReference type="SAM" id="MobiDB-lite"/>
    </source>
</evidence>
<accession>A0A1G6MCE1</accession>
<name>A0A1G6MCE1_9NOCA</name>
<feature type="region of interest" description="Disordered" evidence="1">
    <location>
        <begin position="17"/>
        <end position="47"/>
    </location>
</feature>
<dbReference type="AlphaFoldDB" id="A0A1G6MCE1"/>
<keyword evidence="3" id="KW-1185">Reference proteome</keyword>
<dbReference type="STRING" id="168276.SAMN05444580_101129"/>
<feature type="compositionally biased region" description="Pro residues" evidence="1">
    <location>
        <begin position="37"/>
        <end position="47"/>
    </location>
</feature>
<evidence type="ECO:0000313" key="2">
    <source>
        <dbReference type="EMBL" id="SDC53179.1"/>
    </source>
</evidence>
<sequence length="47" mass="4402">MWAAGAVGALAGCASADAGETADDAASLPAQQSVTPGPAPVLRPPSP</sequence>
<protein>
    <submittedName>
        <fullName evidence="2">Uncharacterized protein</fullName>
    </submittedName>
</protein>
<dbReference type="EMBL" id="FNAB01000001">
    <property type="protein sequence ID" value="SDC53179.1"/>
    <property type="molecule type" value="Genomic_DNA"/>
</dbReference>
<dbReference type="Proteomes" id="UP000199417">
    <property type="component" value="Unassembled WGS sequence"/>
</dbReference>
<proteinExistence type="predicted"/>
<gene>
    <name evidence="2" type="ORF">SAMN05444580_101129</name>
</gene>